<dbReference type="CDD" id="cd05471">
    <property type="entry name" value="pepsin_like"/>
    <property type="match status" value="1"/>
</dbReference>
<dbReference type="InterPro" id="IPR021109">
    <property type="entry name" value="Peptidase_aspartic_dom_sf"/>
</dbReference>
<dbReference type="AlphaFoldDB" id="A0AAD7BIU3"/>
<keyword evidence="5" id="KW-0645">Protease</keyword>
<dbReference type="PROSITE" id="PS51767">
    <property type="entry name" value="PEPTIDASE_A1"/>
    <property type="match status" value="1"/>
</dbReference>
<keyword evidence="3" id="KW-0732">Signal</keyword>
<dbReference type="SUPFAM" id="SSF50630">
    <property type="entry name" value="Acid proteases"/>
    <property type="match status" value="1"/>
</dbReference>
<gene>
    <name evidence="5" type="ORF">FB45DRAFT_753104</name>
</gene>
<evidence type="ECO:0000313" key="5">
    <source>
        <dbReference type="EMBL" id="KAJ7622158.1"/>
    </source>
</evidence>
<dbReference type="GO" id="GO:0006508">
    <property type="term" value="P:proteolysis"/>
    <property type="evidence" value="ECO:0007669"/>
    <property type="project" value="UniProtKB-KW"/>
</dbReference>
<feature type="chain" id="PRO_5042294179" evidence="3">
    <location>
        <begin position="16"/>
        <end position="434"/>
    </location>
</feature>
<proteinExistence type="inferred from homology"/>
<organism evidence="5 6">
    <name type="scientific">Roridomyces roridus</name>
    <dbReference type="NCBI Taxonomy" id="1738132"/>
    <lineage>
        <taxon>Eukaryota</taxon>
        <taxon>Fungi</taxon>
        <taxon>Dikarya</taxon>
        <taxon>Basidiomycota</taxon>
        <taxon>Agaricomycotina</taxon>
        <taxon>Agaricomycetes</taxon>
        <taxon>Agaricomycetidae</taxon>
        <taxon>Agaricales</taxon>
        <taxon>Marasmiineae</taxon>
        <taxon>Mycenaceae</taxon>
        <taxon>Roridomyces</taxon>
    </lineage>
</organism>
<evidence type="ECO:0000256" key="3">
    <source>
        <dbReference type="SAM" id="SignalP"/>
    </source>
</evidence>
<evidence type="ECO:0000259" key="4">
    <source>
        <dbReference type="PROSITE" id="PS51767"/>
    </source>
</evidence>
<feature type="domain" description="Peptidase A1" evidence="4">
    <location>
        <begin position="60"/>
        <end position="429"/>
    </location>
</feature>
<evidence type="ECO:0000313" key="6">
    <source>
        <dbReference type="Proteomes" id="UP001221142"/>
    </source>
</evidence>
<accession>A0AAD7BIU3</accession>
<dbReference type="Pfam" id="PF00026">
    <property type="entry name" value="Asp"/>
    <property type="match status" value="1"/>
</dbReference>
<name>A0AAD7BIU3_9AGAR</name>
<keyword evidence="2" id="KW-1015">Disulfide bond</keyword>
<dbReference type="Gene3D" id="2.40.70.10">
    <property type="entry name" value="Acid Proteases"/>
    <property type="match status" value="2"/>
</dbReference>
<feature type="signal peptide" evidence="3">
    <location>
        <begin position="1"/>
        <end position="15"/>
    </location>
</feature>
<dbReference type="InterPro" id="IPR034164">
    <property type="entry name" value="Pepsin-like_dom"/>
</dbReference>
<dbReference type="InterPro" id="IPR033121">
    <property type="entry name" value="PEPTIDASE_A1"/>
</dbReference>
<dbReference type="PANTHER" id="PTHR47966">
    <property type="entry name" value="BETA-SITE APP-CLEAVING ENZYME, ISOFORM A-RELATED"/>
    <property type="match status" value="1"/>
</dbReference>
<keyword evidence="5" id="KW-0378">Hydrolase</keyword>
<comment type="similarity">
    <text evidence="1">Belongs to the peptidase A1 family.</text>
</comment>
<reference evidence="5" key="1">
    <citation type="submission" date="2023-03" db="EMBL/GenBank/DDBJ databases">
        <title>Massive genome expansion in bonnet fungi (Mycena s.s.) driven by repeated elements and novel gene families across ecological guilds.</title>
        <authorList>
            <consortium name="Lawrence Berkeley National Laboratory"/>
            <person name="Harder C.B."/>
            <person name="Miyauchi S."/>
            <person name="Viragh M."/>
            <person name="Kuo A."/>
            <person name="Thoen E."/>
            <person name="Andreopoulos B."/>
            <person name="Lu D."/>
            <person name="Skrede I."/>
            <person name="Drula E."/>
            <person name="Henrissat B."/>
            <person name="Morin E."/>
            <person name="Kohler A."/>
            <person name="Barry K."/>
            <person name="LaButti K."/>
            <person name="Morin E."/>
            <person name="Salamov A."/>
            <person name="Lipzen A."/>
            <person name="Mereny Z."/>
            <person name="Hegedus B."/>
            <person name="Baldrian P."/>
            <person name="Stursova M."/>
            <person name="Weitz H."/>
            <person name="Taylor A."/>
            <person name="Grigoriev I.V."/>
            <person name="Nagy L.G."/>
            <person name="Martin F."/>
            <person name="Kauserud H."/>
        </authorList>
    </citation>
    <scope>NUCLEOTIDE SEQUENCE</scope>
    <source>
        <strain evidence="5">9284</strain>
    </source>
</reference>
<dbReference type="GO" id="GO:0000324">
    <property type="term" value="C:fungal-type vacuole"/>
    <property type="evidence" value="ECO:0007669"/>
    <property type="project" value="TreeGrafter"/>
</dbReference>
<keyword evidence="6" id="KW-1185">Reference proteome</keyword>
<protein>
    <submittedName>
        <fullName evidence="5">Acid protease</fullName>
    </submittedName>
</protein>
<sequence>MFPLVAILCFSRATALLTSESVVHISGRIPRREFKRHDGARGRPTPNTITLDGASFEDEYLVNITVGGRAVSFWIPAGSCSLHWLNESGLRHMYSSDTWNPVPAATCDFGPTQFNPTDSPTFEVFPNHTFFLRYGSGEFLRGPAGFDTVSVGSISVSGQEIGVPNMNVFKGDGVSEGVLGLAFPGLTSIYSDNGTGLVQEQYSPFFLSAIAQKQITNPLLSIALNRPTFTQQAHDPFVPDLGTIAFGGIVPVPVSQHKYITVPMQRYAPKVFVPSNDPTATPLWYSLDVDGYTFSGSSSVVTKSNSTILDSGSTVNFLPTAVAAAYNAQFRPPGFSDPVAGWFVVPCNATAPPFTVHVGGVPFEIDTRDQVVPQPNNTAGAEPGSIFCMSGTQDGGPPDEDGAIFILGDVFYHNVVVTLNPVDSEITLSQRAPY</sequence>
<dbReference type="InterPro" id="IPR001461">
    <property type="entry name" value="Aspartic_peptidase_A1"/>
</dbReference>
<evidence type="ECO:0000256" key="2">
    <source>
        <dbReference type="PIRSR" id="PIRSR601461-2"/>
    </source>
</evidence>
<dbReference type="GO" id="GO:0004190">
    <property type="term" value="F:aspartic-type endopeptidase activity"/>
    <property type="evidence" value="ECO:0007669"/>
    <property type="project" value="InterPro"/>
</dbReference>
<evidence type="ECO:0000256" key="1">
    <source>
        <dbReference type="ARBA" id="ARBA00007447"/>
    </source>
</evidence>
<comment type="caution">
    <text evidence="5">The sequence shown here is derived from an EMBL/GenBank/DDBJ whole genome shotgun (WGS) entry which is preliminary data.</text>
</comment>
<dbReference type="PANTHER" id="PTHR47966:SF47">
    <property type="entry name" value="ENDOPEPTIDASE, PUTATIVE (AFU_ORTHOLOGUE AFUA_3G01220)-RELATED"/>
    <property type="match status" value="1"/>
</dbReference>
<dbReference type="EMBL" id="JARKIF010000015">
    <property type="protein sequence ID" value="KAJ7622158.1"/>
    <property type="molecule type" value="Genomic_DNA"/>
</dbReference>
<dbReference type="Proteomes" id="UP001221142">
    <property type="component" value="Unassembled WGS sequence"/>
</dbReference>
<feature type="disulfide bond" evidence="2">
    <location>
        <begin position="80"/>
        <end position="107"/>
    </location>
</feature>